<organism evidence="1">
    <name type="scientific">Ralstonia solanacearum</name>
    <name type="common">Pseudomonas solanacearum</name>
    <dbReference type="NCBI Taxonomy" id="305"/>
    <lineage>
        <taxon>Bacteria</taxon>
        <taxon>Pseudomonadati</taxon>
        <taxon>Pseudomonadota</taxon>
        <taxon>Betaproteobacteria</taxon>
        <taxon>Burkholderiales</taxon>
        <taxon>Burkholderiaceae</taxon>
        <taxon>Ralstonia</taxon>
        <taxon>Ralstonia solanacearum species complex</taxon>
    </lineage>
</organism>
<dbReference type="PROSITE" id="PS51257">
    <property type="entry name" value="PROKAR_LIPOPROTEIN"/>
    <property type="match status" value="1"/>
</dbReference>
<proteinExistence type="predicted"/>
<accession>A0A0S4UNP5</accession>
<evidence type="ECO:0000313" key="1">
    <source>
        <dbReference type="EMBL" id="CUV23822.1"/>
    </source>
</evidence>
<name>A0A0S4UNP5_RALSL</name>
<dbReference type="EMBL" id="LN899823">
    <property type="protein sequence ID" value="CUV23822.1"/>
    <property type="molecule type" value="Genomic_DNA"/>
</dbReference>
<sequence>MFTRKSSGIMLLSALLLGCSDHPNETWVVEEKIPVYDGVEGRLVFYLQPTDRCEPGMDIAGKVDMYTKVKCNSGEGWVMGGKFRIVTKDLK</sequence>
<reference evidence="1" key="1">
    <citation type="submission" date="2015-10" db="EMBL/GenBank/DDBJ databases">
        <authorList>
            <person name="Gilbert D.G."/>
        </authorList>
    </citation>
    <scope>NUCLEOTIDE SEQUENCE</scope>
    <source>
        <strain evidence="1">Phyl III-seqv23</strain>
    </source>
</reference>
<dbReference type="AlphaFoldDB" id="A0A0S4UNP5"/>
<gene>
    <name evidence="1" type="ORF">RUN1744_v1_500011</name>
</gene>
<evidence type="ECO:0008006" key="2">
    <source>
        <dbReference type="Google" id="ProtNLM"/>
    </source>
</evidence>
<protein>
    <recommendedName>
        <fullName evidence="2">Lipoprotein</fullName>
    </recommendedName>
</protein>